<keyword evidence="3" id="KW-0396">Initiation factor</keyword>
<dbReference type="Proteomes" id="UP001152797">
    <property type="component" value="Unassembled WGS sequence"/>
</dbReference>
<evidence type="ECO:0000313" key="3">
    <source>
        <dbReference type="EMBL" id="CAL4784527.1"/>
    </source>
</evidence>
<dbReference type="AlphaFoldDB" id="A0A9P1CT45"/>
<protein>
    <submittedName>
        <fullName evidence="3">Eukaryotic translation initiation factor 3 30 kDa subunit</fullName>
    </submittedName>
</protein>
<dbReference type="EMBL" id="CAMXCT010002305">
    <property type="protein sequence ID" value="CAI3997215.1"/>
    <property type="molecule type" value="Genomic_DNA"/>
</dbReference>
<proteinExistence type="predicted"/>
<comment type="caution">
    <text evidence="2">The sequence shown here is derived from an EMBL/GenBank/DDBJ whole genome shotgun (WGS) entry which is preliminary data.</text>
</comment>
<keyword evidence="4" id="KW-1185">Reference proteome</keyword>
<accession>A0A9P1CT45</accession>
<dbReference type="GO" id="GO:0003743">
    <property type="term" value="F:translation initiation factor activity"/>
    <property type="evidence" value="ECO:0007669"/>
    <property type="project" value="UniProtKB-KW"/>
</dbReference>
<reference evidence="3 4" key="2">
    <citation type="submission" date="2024-05" db="EMBL/GenBank/DDBJ databases">
        <authorList>
            <person name="Chen Y."/>
            <person name="Shah S."/>
            <person name="Dougan E. K."/>
            <person name="Thang M."/>
            <person name="Chan C."/>
        </authorList>
    </citation>
    <scope>NUCLEOTIDE SEQUENCE [LARGE SCALE GENOMIC DNA]</scope>
</reference>
<dbReference type="EMBL" id="CAMXCT020002305">
    <property type="protein sequence ID" value="CAL1150590.1"/>
    <property type="molecule type" value="Genomic_DNA"/>
</dbReference>
<feature type="region of interest" description="Disordered" evidence="1">
    <location>
        <begin position="88"/>
        <end position="116"/>
    </location>
</feature>
<keyword evidence="3" id="KW-0648">Protein biosynthesis</keyword>
<gene>
    <name evidence="2" type="ORF">C1SCF055_LOCUS23621</name>
</gene>
<evidence type="ECO:0000313" key="2">
    <source>
        <dbReference type="EMBL" id="CAI3997215.1"/>
    </source>
</evidence>
<sequence>MASSSKVKTKNSLDQLEIKLQSDVDWLTTALAPKLKASSAKKAPYAFVNGSLNALGSKLTMQEAESLQKLVKDMVAKRKKLEQEAEKKRLEEEEKKKKEELPQNDVSDADFFAQYM</sequence>
<feature type="compositionally biased region" description="Basic and acidic residues" evidence="1">
    <location>
        <begin position="88"/>
        <end position="101"/>
    </location>
</feature>
<reference evidence="2" key="1">
    <citation type="submission" date="2022-10" db="EMBL/GenBank/DDBJ databases">
        <authorList>
            <person name="Chen Y."/>
            <person name="Dougan E. K."/>
            <person name="Chan C."/>
            <person name="Rhodes N."/>
            <person name="Thang M."/>
        </authorList>
    </citation>
    <scope>NUCLEOTIDE SEQUENCE</scope>
</reference>
<organism evidence="2">
    <name type="scientific">Cladocopium goreaui</name>
    <dbReference type="NCBI Taxonomy" id="2562237"/>
    <lineage>
        <taxon>Eukaryota</taxon>
        <taxon>Sar</taxon>
        <taxon>Alveolata</taxon>
        <taxon>Dinophyceae</taxon>
        <taxon>Suessiales</taxon>
        <taxon>Symbiodiniaceae</taxon>
        <taxon>Cladocopium</taxon>
    </lineage>
</organism>
<dbReference type="EMBL" id="CAMXCT030002305">
    <property type="protein sequence ID" value="CAL4784527.1"/>
    <property type="molecule type" value="Genomic_DNA"/>
</dbReference>
<evidence type="ECO:0000256" key="1">
    <source>
        <dbReference type="SAM" id="MobiDB-lite"/>
    </source>
</evidence>
<evidence type="ECO:0000313" key="4">
    <source>
        <dbReference type="Proteomes" id="UP001152797"/>
    </source>
</evidence>
<name>A0A9P1CT45_9DINO</name>